<reference evidence="3 5" key="1">
    <citation type="submission" date="2019-03" db="EMBL/GenBank/DDBJ databases">
        <title>Vagococcus sp. was isolated fron gut of Carduelis flavirostris.</title>
        <authorList>
            <person name="Ge Y."/>
        </authorList>
    </citation>
    <scope>NUCLEOTIDE SEQUENCE [LARGE SCALE GENOMIC DNA]</scope>
    <source>
        <strain evidence="3 5">CF-210</strain>
    </source>
</reference>
<dbReference type="EMBL" id="CP038865">
    <property type="protein sequence ID" value="QCA29160.1"/>
    <property type="molecule type" value="Genomic_DNA"/>
</dbReference>
<keyword evidence="4" id="KW-1185">Reference proteome</keyword>
<dbReference type="Proteomes" id="UP000297725">
    <property type="component" value="Unassembled WGS sequence"/>
</dbReference>
<dbReference type="InterPro" id="IPR013324">
    <property type="entry name" value="RNA_pol_sigma_r3/r4-like"/>
</dbReference>
<evidence type="ECO:0000256" key="1">
    <source>
        <dbReference type="SAM" id="Coils"/>
    </source>
</evidence>
<dbReference type="SUPFAM" id="SSF88659">
    <property type="entry name" value="Sigma3 and sigma4 domains of RNA polymerase sigma factors"/>
    <property type="match status" value="1"/>
</dbReference>
<dbReference type="EMBL" id="SRHU01000023">
    <property type="protein sequence ID" value="TFZ40862.1"/>
    <property type="molecule type" value="Genomic_DNA"/>
</dbReference>
<evidence type="ECO:0000313" key="5">
    <source>
        <dbReference type="Proteomes" id="UP000297725"/>
    </source>
</evidence>
<name>A0A4Z0D7K7_9ENTE</name>
<evidence type="ECO:0008006" key="6">
    <source>
        <dbReference type="Google" id="ProtNLM"/>
    </source>
</evidence>
<evidence type="ECO:0000313" key="3">
    <source>
        <dbReference type="EMBL" id="TFZ40862.1"/>
    </source>
</evidence>
<evidence type="ECO:0000313" key="4">
    <source>
        <dbReference type="Proteomes" id="UP000296883"/>
    </source>
</evidence>
<dbReference type="OrthoDB" id="2187018at2"/>
<organism evidence="2 4">
    <name type="scientific">Vagococcus xieshaowenii</name>
    <dbReference type="NCBI Taxonomy" id="2562451"/>
    <lineage>
        <taxon>Bacteria</taxon>
        <taxon>Bacillati</taxon>
        <taxon>Bacillota</taxon>
        <taxon>Bacilli</taxon>
        <taxon>Lactobacillales</taxon>
        <taxon>Enterococcaceae</taxon>
        <taxon>Vagococcus</taxon>
    </lineage>
</organism>
<feature type="coiled-coil region" evidence="1">
    <location>
        <begin position="8"/>
        <end position="76"/>
    </location>
</feature>
<reference evidence="2 4" key="2">
    <citation type="journal article" date="2020" name="Int. J. Syst. Evol. Microbiol.">
        <title>Vagococcus xieshaowenii sp. nov., isolated from snow finch (Montifringilla taczanowskii) cloacal content.</title>
        <authorList>
            <person name="Ge Y."/>
            <person name="Yang J."/>
            <person name="Lai X.H."/>
            <person name="Zhang G."/>
            <person name="Jin D."/>
            <person name="Lu S."/>
            <person name="Wang B."/>
            <person name="Huang Y."/>
            <person name="Huang Y."/>
            <person name="Ren Z."/>
            <person name="Zhang X."/>
            <person name="Xu J."/>
        </authorList>
    </citation>
    <scope>NUCLEOTIDE SEQUENCE [LARGE SCALE GENOMIC DNA]</scope>
    <source>
        <strain evidence="2">Personal::cf-49</strain>
        <strain evidence="4">personal::cf-49</strain>
    </source>
</reference>
<protein>
    <recommendedName>
        <fullName evidence="6">DUF1492 domain-containing protein</fullName>
    </recommendedName>
</protein>
<dbReference type="KEGG" id="vac:E4Z98_07470"/>
<dbReference type="RefSeq" id="WP_135254468.1">
    <property type="nucleotide sequence ID" value="NZ_CP038865.1"/>
</dbReference>
<accession>A0A7Z1YAR9</accession>
<sequence>MKDSTSKKKQYLKRYRIYMQRIDKLKEKMQELDVQMQGLSSQQITDMPRGGQGATLDDLLTKKEVLQHRLLNLNEIAIQTKYEIIDCIDLVDDNRYVEVLEAYFVEGLSFEDIAEDKSYSVRHIGYLYSKGLEVLKIDVD</sequence>
<dbReference type="AlphaFoldDB" id="A0A4Z0D7K7"/>
<keyword evidence="1" id="KW-0175">Coiled coil</keyword>
<proteinExistence type="predicted"/>
<gene>
    <name evidence="3" type="ORF">E4031_05620</name>
    <name evidence="2" type="ORF">E4Z98_07470</name>
</gene>
<evidence type="ECO:0000313" key="2">
    <source>
        <dbReference type="EMBL" id="QCA29160.1"/>
    </source>
</evidence>
<dbReference type="Proteomes" id="UP000296883">
    <property type="component" value="Chromosome"/>
</dbReference>
<accession>A0A4Z0D7K7</accession>